<protein>
    <submittedName>
        <fullName evidence="1">Uncharacterized protein</fullName>
    </submittedName>
</protein>
<evidence type="ECO:0000313" key="1">
    <source>
        <dbReference type="EMBL" id="RYV51428.1"/>
    </source>
</evidence>
<accession>A0A4Q5N051</accession>
<gene>
    <name evidence="1" type="ORF">EUA98_08325</name>
</gene>
<dbReference type="EMBL" id="SDWW01000016">
    <property type="protein sequence ID" value="RYV51428.1"/>
    <property type="molecule type" value="Genomic_DNA"/>
</dbReference>
<organism evidence="1 2">
    <name type="scientific">Pengzhenrongella frigida</name>
    <dbReference type="NCBI Taxonomy" id="1259133"/>
    <lineage>
        <taxon>Bacteria</taxon>
        <taxon>Bacillati</taxon>
        <taxon>Actinomycetota</taxon>
        <taxon>Actinomycetes</taxon>
        <taxon>Micrococcales</taxon>
        <taxon>Pengzhenrongella</taxon>
    </lineage>
</organism>
<dbReference type="AlphaFoldDB" id="A0A4Q5N051"/>
<proteinExistence type="predicted"/>
<dbReference type="Proteomes" id="UP000293764">
    <property type="component" value="Unassembled WGS sequence"/>
</dbReference>
<sequence length="77" mass="8347">MRAGYPHPRPVRAIGSRRGARTGRTAALGVFAWGLSAEERLEVDAGLVELVVAHVEEEDDLLRRVLANLDDLADAQA</sequence>
<keyword evidence="2" id="KW-1185">Reference proteome</keyword>
<name>A0A4Q5N051_9MICO</name>
<evidence type="ECO:0000313" key="2">
    <source>
        <dbReference type="Proteomes" id="UP000293764"/>
    </source>
</evidence>
<comment type="caution">
    <text evidence="1">The sequence shown here is derived from an EMBL/GenBank/DDBJ whole genome shotgun (WGS) entry which is preliminary data.</text>
</comment>
<reference evidence="1 2" key="1">
    <citation type="submission" date="2019-01" db="EMBL/GenBank/DDBJ databases">
        <title>Novel species of Cellulomonas.</title>
        <authorList>
            <person name="Liu Q."/>
            <person name="Xin Y.-H."/>
        </authorList>
    </citation>
    <scope>NUCLEOTIDE SEQUENCE [LARGE SCALE GENOMIC DNA]</scope>
    <source>
        <strain evidence="1 2">HLT2-17</strain>
    </source>
</reference>